<feature type="transmembrane region" description="Helical" evidence="1">
    <location>
        <begin position="20"/>
        <end position="43"/>
    </location>
</feature>
<dbReference type="EMBL" id="AEAH01001148">
    <property type="protein sequence ID" value="EGH32124.1"/>
    <property type="molecule type" value="Genomic_DNA"/>
</dbReference>
<dbReference type="Proteomes" id="UP000004471">
    <property type="component" value="Unassembled WGS sequence"/>
</dbReference>
<comment type="caution">
    <text evidence="3">The sequence shown here is derived from an EMBL/GenBank/DDBJ whole genome shotgun (WGS) entry which is preliminary data.</text>
</comment>
<protein>
    <submittedName>
        <fullName evidence="3">Response regulator receiver</fullName>
    </submittedName>
</protein>
<keyword evidence="1" id="KW-1133">Transmembrane helix</keyword>
<dbReference type="InterPro" id="IPR007891">
    <property type="entry name" value="CHASE3"/>
</dbReference>
<dbReference type="Pfam" id="PF05227">
    <property type="entry name" value="CHASE3"/>
    <property type="match status" value="1"/>
</dbReference>
<gene>
    <name evidence="3" type="ORF">PSYJA_25440</name>
</gene>
<feature type="transmembrane region" description="Helical" evidence="1">
    <location>
        <begin position="183"/>
        <end position="205"/>
    </location>
</feature>
<feature type="non-terminal residue" evidence="3">
    <location>
        <position position="234"/>
    </location>
</feature>
<keyword evidence="1" id="KW-0812">Transmembrane</keyword>
<accession>F3FPI2</accession>
<organism evidence="3 4">
    <name type="scientific">Pseudomonas syringae pv. japonica str. M301072</name>
    <dbReference type="NCBI Taxonomy" id="629262"/>
    <lineage>
        <taxon>Bacteria</taxon>
        <taxon>Pseudomonadati</taxon>
        <taxon>Pseudomonadota</taxon>
        <taxon>Gammaproteobacteria</taxon>
        <taxon>Pseudomonadales</taxon>
        <taxon>Pseudomonadaceae</taxon>
        <taxon>Pseudomonas</taxon>
        <taxon>Pseudomonas syringae</taxon>
    </lineage>
</organism>
<evidence type="ECO:0000313" key="3">
    <source>
        <dbReference type="EMBL" id="EGH32124.1"/>
    </source>
</evidence>
<proteinExistence type="predicted"/>
<evidence type="ECO:0000259" key="2">
    <source>
        <dbReference type="Pfam" id="PF05227"/>
    </source>
</evidence>
<dbReference type="HOGENOM" id="CLU_1192139_0_0_6"/>
<sequence length="234" mass="26931">MNRTSVVDEQRFRKLLGRNVGLPLGVGVLSAVFFILLISYLLTAIQWVEHTDRVINNTNRSMKLSIDMETGMRGFLLTGDQHFLDPYEVAKPLLLAELQGLEKLVDDNPTQLDRFRRLSTLQQEWNAFAQDMITLRRTNGDYQTPVLAGRGKRITDQIRTEYDQAVEMEQQLRLNRNAEVTRSTILSVTLYLIFVVIVSAILAYIGRRDLLSLSNTYSENLRLQEINSERLQKV</sequence>
<dbReference type="AlphaFoldDB" id="F3FPI2"/>
<reference evidence="3 4" key="1">
    <citation type="journal article" date="2011" name="PLoS Pathog.">
        <title>Dynamic evolution of pathogenicity revealed by sequencing and comparative genomics of 19 Pseudomonas syringae isolates.</title>
        <authorList>
            <person name="Baltrus D.A."/>
            <person name="Nishimura M.T."/>
            <person name="Romanchuk A."/>
            <person name="Chang J.H."/>
            <person name="Mukhtar M.S."/>
            <person name="Cherkis K."/>
            <person name="Roach J."/>
            <person name="Grant S.R."/>
            <person name="Jones C.D."/>
            <person name="Dangl J.L."/>
        </authorList>
    </citation>
    <scope>NUCLEOTIDE SEQUENCE [LARGE SCALE GENOMIC DNA]</scope>
    <source>
        <strain evidence="4">M301072PT</strain>
    </source>
</reference>
<keyword evidence="1" id="KW-0472">Membrane</keyword>
<evidence type="ECO:0000256" key="1">
    <source>
        <dbReference type="SAM" id="Phobius"/>
    </source>
</evidence>
<name>F3FPI2_PSESX</name>
<evidence type="ECO:0000313" key="4">
    <source>
        <dbReference type="Proteomes" id="UP000004471"/>
    </source>
</evidence>
<dbReference type="CDD" id="cd19410">
    <property type="entry name" value="HK9-like_sensor"/>
    <property type="match status" value="1"/>
</dbReference>
<feature type="domain" description="CHASE3" evidence="2">
    <location>
        <begin position="45"/>
        <end position="179"/>
    </location>
</feature>